<evidence type="ECO:0000256" key="1">
    <source>
        <dbReference type="ARBA" id="ARBA00004141"/>
    </source>
</evidence>
<dbReference type="CDD" id="cd16914">
    <property type="entry name" value="EcfT"/>
    <property type="match status" value="1"/>
</dbReference>
<comment type="similarity">
    <text evidence="2">Belongs to the CbiQ family.</text>
</comment>
<dbReference type="EMBL" id="CP071503">
    <property type="protein sequence ID" value="QSX35369.1"/>
    <property type="molecule type" value="Genomic_DNA"/>
</dbReference>
<evidence type="ECO:0000256" key="2">
    <source>
        <dbReference type="ARBA" id="ARBA00008564"/>
    </source>
</evidence>
<evidence type="ECO:0000313" key="8">
    <source>
        <dbReference type="Proteomes" id="UP000662770"/>
    </source>
</evidence>
<keyword evidence="5 6" id="KW-0472">Membrane</keyword>
<evidence type="ECO:0000256" key="4">
    <source>
        <dbReference type="ARBA" id="ARBA00022989"/>
    </source>
</evidence>
<evidence type="ECO:0000256" key="3">
    <source>
        <dbReference type="ARBA" id="ARBA00022692"/>
    </source>
</evidence>
<dbReference type="Pfam" id="PF02361">
    <property type="entry name" value="CbiQ"/>
    <property type="match status" value="1"/>
</dbReference>
<comment type="subcellular location">
    <subcellularLocation>
        <location evidence="1">Membrane</location>
        <topology evidence="1">Multi-pass membrane protein</topology>
    </subcellularLocation>
</comment>
<reference evidence="7 8" key="1">
    <citation type="submission" date="2021-03" db="EMBL/GenBank/DDBJ databases">
        <title>Novel species identification of genus Shewanella.</title>
        <authorList>
            <person name="Liu G."/>
            <person name="Zhang Q."/>
        </authorList>
    </citation>
    <scope>NUCLEOTIDE SEQUENCE [LARGE SCALE GENOMIC DNA]</scope>
    <source>
        <strain evidence="7 8">FJAT-51800</strain>
    </source>
</reference>
<evidence type="ECO:0000256" key="5">
    <source>
        <dbReference type="ARBA" id="ARBA00023136"/>
    </source>
</evidence>
<organism evidence="7 8">
    <name type="scientific">Shewanella avicenniae</name>
    <dbReference type="NCBI Taxonomy" id="2814294"/>
    <lineage>
        <taxon>Bacteria</taxon>
        <taxon>Pseudomonadati</taxon>
        <taxon>Pseudomonadota</taxon>
        <taxon>Gammaproteobacteria</taxon>
        <taxon>Alteromonadales</taxon>
        <taxon>Shewanellaceae</taxon>
        <taxon>Shewanella</taxon>
    </lineage>
</organism>
<evidence type="ECO:0000256" key="6">
    <source>
        <dbReference type="SAM" id="Phobius"/>
    </source>
</evidence>
<sequence length="201" mass="22586">MLLALLLSSAAFFLPDAQLPWLVLVNALLVLHGVINKGRISGLIRYIAMQLVFTVVLYLAIHGGNQVGQGLLAVARIFLAVVPGWWLTHSVSGEAIGELLSKFMPSKWAFVAVASLNLLPFMMNEAREIYQLQLLRGARIAPKQLLNPRNWSELCYCVLFPLLVQLLKLAQQTAIAARARHFGHKLRRTHWRLARSKHDHK</sequence>
<accession>A0ABX7QV52</accession>
<dbReference type="Proteomes" id="UP000662770">
    <property type="component" value="Chromosome"/>
</dbReference>
<gene>
    <name evidence="7" type="ORF">JYB87_00710</name>
</gene>
<name>A0ABX7QV52_9GAMM</name>
<dbReference type="InterPro" id="IPR003339">
    <property type="entry name" value="ABC/ECF_trnsptr_transmembrane"/>
</dbReference>
<keyword evidence="8" id="KW-1185">Reference proteome</keyword>
<keyword evidence="4 6" id="KW-1133">Transmembrane helix</keyword>
<protein>
    <submittedName>
        <fullName evidence="7">Cobalt ABC transporter permease</fullName>
    </submittedName>
</protein>
<proteinExistence type="inferred from homology"/>
<keyword evidence="3 6" id="KW-0812">Transmembrane</keyword>
<feature type="transmembrane region" description="Helical" evidence="6">
    <location>
        <begin position="43"/>
        <end position="61"/>
    </location>
</feature>
<evidence type="ECO:0000313" key="7">
    <source>
        <dbReference type="EMBL" id="QSX35369.1"/>
    </source>
</evidence>